<keyword evidence="1" id="KW-0732">Signal</keyword>
<accession>A0A2M4B7H8</accession>
<organism evidence="2">
    <name type="scientific">Anopheles triannulatus</name>
    <dbReference type="NCBI Taxonomy" id="58253"/>
    <lineage>
        <taxon>Eukaryota</taxon>
        <taxon>Metazoa</taxon>
        <taxon>Ecdysozoa</taxon>
        <taxon>Arthropoda</taxon>
        <taxon>Hexapoda</taxon>
        <taxon>Insecta</taxon>
        <taxon>Pterygota</taxon>
        <taxon>Neoptera</taxon>
        <taxon>Endopterygota</taxon>
        <taxon>Diptera</taxon>
        <taxon>Nematocera</taxon>
        <taxon>Culicoidea</taxon>
        <taxon>Culicidae</taxon>
        <taxon>Anophelinae</taxon>
        <taxon>Anopheles</taxon>
    </lineage>
</organism>
<dbReference type="EMBL" id="GGFK01015693">
    <property type="protein sequence ID" value="MBW49014.1"/>
    <property type="molecule type" value="Transcribed_RNA"/>
</dbReference>
<dbReference type="AlphaFoldDB" id="A0A2M4B7H8"/>
<evidence type="ECO:0000313" key="2">
    <source>
        <dbReference type="EMBL" id="MBW49014.1"/>
    </source>
</evidence>
<proteinExistence type="predicted"/>
<sequence>MSSVIVAVAVAVAAVETRTMPAGLAPRRKSVRISQPLETPKFVRSLTPTRTSALSDNVCESFGVSCCRAWCEN</sequence>
<feature type="chain" id="PRO_5015005636" evidence="1">
    <location>
        <begin position="18"/>
        <end position="73"/>
    </location>
</feature>
<name>A0A2M4B7H8_9DIPT</name>
<reference evidence="2" key="1">
    <citation type="submission" date="2018-01" db="EMBL/GenBank/DDBJ databases">
        <title>An insight into the sialome of Amazonian anophelines.</title>
        <authorList>
            <person name="Ribeiro J.M."/>
            <person name="Scarpassa V."/>
            <person name="Calvo E."/>
        </authorList>
    </citation>
    <scope>NUCLEOTIDE SEQUENCE</scope>
    <source>
        <tissue evidence="2">Salivary glands</tissue>
    </source>
</reference>
<protein>
    <submittedName>
        <fullName evidence="2">Putative secreted protein</fullName>
    </submittedName>
</protein>
<feature type="signal peptide" evidence="1">
    <location>
        <begin position="1"/>
        <end position="17"/>
    </location>
</feature>
<evidence type="ECO:0000256" key="1">
    <source>
        <dbReference type="SAM" id="SignalP"/>
    </source>
</evidence>